<evidence type="ECO:0000313" key="4">
    <source>
        <dbReference type="Proteomes" id="UP000235916"/>
    </source>
</evidence>
<protein>
    <recommendedName>
        <fullName evidence="5">DUF1850 domain-containing protein</fullName>
    </recommendedName>
</protein>
<keyword evidence="2" id="KW-0812">Transmembrane</keyword>
<feature type="transmembrane region" description="Helical" evidence="2">
    <location>
        <begin position="28"/>
        <end position="46"/>
    </location>
</feature>
<evidence type="ECO:0000256" key="2">
    <source>
        <dbReference type="SAM" id="Phobius"/>
    </source>
</evidence>
<name>A0A2N8L3H1_9BURK</name>
<dbReference type="OrthoDB" id="8898689at2"/>
<feature type="compositionally biased region" description="Basic and acidic residues" evidence="1">
    <location>
        <begin position="135"/>
        <end position="151"/>
    </location>
</feature>
<dbReference type="AlphaFoldDB" id="A0A2N8L3H1"/>
<organism evidence="3 4">
    <name type="scientific">Kinneretia aquatilis</name>
    <dbReference type="NCBI Taxonomy" id="2070761"/>
    <lineage>
        <taxon>Bacteria</taxon>
        <taxon>Pseudomonadati</taxon>
        <taxon>Pseudomonadota</taxon>
        <taxon>Betaproteobacteria</taxon>
        <taxon>Burkholderiales</taxon>
        <taxon>Sphaerotilaceae</taxon>
        <taxon>Roseateles</taxon>
    </lineage>
</organism>
<accession>A0A2N8L3H1</accession>
<keyword evidence="2" id="KW-1133">Transmembrane helix</keyword>
<evidence type="ECO:0000313" key="3">
    <source>
        <dbReference type="EMBL" id="PND40251.1"/>
    </source>
</evidence>
<sequence>MRKRHDAHLLEAPHAATRPAPTRLWRGLALMLAGGGLLALSSWVFGPEGLKVEQVAKTWRLEIEVERRTLETGSGWCDELPEGAQLLSRRLLDSDPSGQRSGALEHCHYRALQWRTSYLALRQGQAPEAPQWPRPDLRPGDPERQGLGEERLGKRQSFYELQLRASDGRQWSCRQSLEDWQTRPEKARYRVRVDRYGVANCASLPPLRLPARGR</sequence>
<keyword evidence="2" id="KW-0472">Membrane</keyword>
<evidence type="ECO:0000256" key="1">
    <source>
        <dbReference type="SAM" id="MobiDB-lite"/>
    </source>
</evidence>
<evidence type="ECO:0008006" key="5">
    <source>
        <dbReference type="Google" id="ProtNLM"/>
    </source>
</evidence>
<proteinExistence type="predicted"/>
<gene>
    <name evidence="3" type="ORF">C1O66_02390</name>
</gene>
<feature type="region of interest" description="Disordered" evidence="1">
    <location>
        <begin position="125"/>
        <end position="151"/>
    </location>
</feature>
<keyword evidence="4" id="KW-1185">Reference proteome</keyword>
<dbReference type="EMBL" id="POSP01000001">
    <property type="protein sequence ID" value="PND40251.1"/>
    <property type="molecule type" value="Genomic_DNA"/>
</dbReference>
<dbReference type="Proteomes" id="UP000235916">
    <property type="component" value="Unassembled WGS sequence"/>
</dbReference>
<reference evidence="3 4" key="1">
    <citation type="submission" date="2018-01" db="EMBL/GenBank/DDBJ databases">
        <title>Draft genome sequence of Paucibacter aquatile CR182 isolated from freshwater of the Nakdong River.</title>
        <authorList>
            <person name="Choi A."/>
            <person name="Chung E.J."/>
        </authorList>
    </citation>
    <scope>NUCLEOTIDE SEQUENCE [LARGE SCALE GENOMIC DNA]</scope>
    <source>
        <strain evidence="3 4">CR182</strain>
    </source>
</reference>
<dbReference type="RefSeq" id="WP_102766385.1">
    <property type="nucleotide sequence ID" value="NZ_POSP01000001.1"/>
</dbReference>
<comment type="caution">
    <text evidence="3">The sequence shown here is derived from an EMBL/GenBank/DDBJ whole genome shotgun (WGS) entry which is preliminary data.</text>
</comment>